<dbReference type="AlphaFoldDB" id="A0A0F7VA90"/>
<dbReference type="GO" id="GO:0006366">
    <property type="term" value="P:transcription by RNA polymerase II"/>
    <property type="evidence" value="ECO:0007669"/>
    <property type="project" value="TreeGrafter"/>
</dbReference>
<proteinExistence type="inferred from homology"/>
<dbReference type="PANTHER" id="PTHR21680:SF0">
    <property type="entry name" value="COILED-COIL DOMAIN-CONTAINING PROTEIN 124"/>
    <property type="match status" value="1"/>
</dbReference>
<feature type="compositionally biased region" description="Basic and acidic residues" evidence="3">
    <location>
        <begin position="65"/>
        <end position="81"/>
    </location>
</feature>
<protein>
    <submittedName>
        <fullName evidence="5">Coiled-coil domain-containing protein</fullName>
    </submittedName>
</protein>
<feature type="region of interest" description="Disordered" evidence="3">
    <location>
        <begin position="220"/>
        <end position="240"/>
    </location>
</feature>
<dbReference type="EMBL" id="LN714500">
    <property type="protein sequence ID" value="CEL76984.1"/>
    <property type="molecule type" value="Genomic_DNA"/>
</dbReference>
<feature type="compositionally biased region" description="Basic and acidic residues" evidence="3">
    <location>
        <begin position="28"/>
        <end position="58"/>
    </location>
</feature>
<reference evidence="5" key="1">
    <citation type="journal article" date="2015" name="PLoS ONE">
        <title>Comprehensive Evaluation of Toxoplasma gondii VEG and Neospora caninum LIV Genomes with Tachyzoite Stage Transcriptome and Proteome Defines Novel Transcript Features.</title>
        <authorList>
            <person name="Ramaprasad A."/>
            <person name="Mourier T."/>
            <person name="Naeem R."/>
            <person name="Malas T.B."/>
            <person name="Moussa E."/>
            <person name="Panigrahi A."/>
            <person name="Vermont S.J."/>
            <person name="Otto T.D."/>
            <person name="Wastling J."/>
            <person name="Pain A."/>
        </authorList>
    </citation>
    <scope>NUCLEOTIDE SEQUENCE</scope>
    <source>
        <strain evidence="5">VEG</strain>
    </source>
</reference>
<dbReference type="SUPFAM" id="SSF47095">
    <property type="entry name" value="HMG-box"/>
    <property type="match status" value="1"/>
</dbReference>
<dbReference type="PANTHER" id="PTHR21680">
    <property type="entry name" value="COILED-COIL DOMAIN-CONTAINING PROTEIN 124"/>
    <property type="match status" value="1"/>
</dbReference>
<evidence type="ECO:0000256" key="1">
    <source>
        <dbReference type="ARBA" id="ARBA00008296"/>
    </source>
</evidence>
<organism evidence="5">
    <name type="scientific">Toxoplasma gondii (strain ATCC 50861 / VEG)</name>
    <dbReference type="NCBI Taxonomy" id="432359"/>
    <lineage>
        <taxon>Eukaryota</taxon>
        <taxon>Sar</taxon>
        <taxon>Alveolata</taxon>
        <taxon>Apicomplexa</taxon>
        <taxon>Conoidasida</taxon>
        <taxon>Coccidia</taxon>
        <taxon>Eucoccidiorida</taxon>
        <taxon>Eimeriorina</taxon>
        <taxon>Sarcocystidae</taxon>
        <taxon>Toxoplasma</taxon>
    </lineage>
</organism>
<feature type="region of interest" description="Disordered" evidence="3">
    <location>
        <begin position="28"/>
        <end position="103"/>
    </location>
</feature>
<dbReference type="GO" id="GO:0003713">
    <property type="term" value="F:transcription coactivator activity"/>
    <property type="evidence" value="ECO:0007669"/>
    <property type="project" value="TreeGrafter"/>
</dbReference>
<accession>A0A0F7VA90</accession>
<dbReference type="Pfam" id="PF06244">
    <property type="entry name" value="Ccdc124"/>
    <property type="match status" value="1"/>
</dbReference>
<evidence type="ECO:0000256" key="2">
    <source>
        <dbReference type="ARBA" id="ARBA00023054"/>
    </source>
</evidence>
<evidence type="ECO:0000259" key="4">
    <source>
        <dbReference type="Pfam" id="PF06244"/>
    </source>
</evidence>
<evidence type="ECO:0000256" key="3">
    <source>
        <dbReference type="SAM" id="MobiDB-lite"/>
    </source>
</evidence>
<dbReference type="InterPro" id="IPR054414">
    <property type="entry name" value="Ccdc124/Oxs1_C"/>
</dbReference>
<dbReference type="GO" id="GO:0005634">
    <property type="term" value="C:nucleus"/>
    <property type="evidence" value="ECO:0007669"/>
    <property type="project" value="TreeGrafter"/>
</dbReference>
<gene>
    <name evidence="5" type="ORF">BN1205_059960</name>
</gene>
<feature type="domain" description="Coiled-coil" evidence="4">
    <location>
        <begin position="136"/>
        <end position="227"/>
    </location>
</feature>
<name>A0A0F7VA90_TOXGV</name>
<sequence>MAPSTNQRAVEARERKAAAAAEAARIKLEEAERKSWEDNDKALARKAERKVSSADRSTEATAQQKAEERLQHKAELRRLAAEEDAAAARNTQKKASPPKLTRAQIQQRALLAAAQKKKAAEAETKGVPADGDIQPNINHILRQQTLEAREAGIEFATATSIDEALAAMSLSEGADRHPERRVKAAYKAYEEIWLPRLKAENPSLKRSQLIEMLSKQWRKAPENPMNQAALAAASSPTAIP</sequence>
<evidence type="ECO:0000313" key="5">
    <source>
        <dbReference type="EMBL" id="CEL76984.1"/>
    </source>
</evidence>
<dbReference type="InterPro" id="IPR010422">
    <property type="entry name" value="Ccdc124/Oxs1"/>
</dbReference>
<dbReference type="InterPro" id="IPR036910">
    <property type="entry name" value="HMG_box_dom_sf"/>
</dbReference>
<comment type="similarity">
    <text evidence="1">Belongs to the CCDC124 family.</text>
</comment>
<keyword evidence="2" id="KW-0175">Coiled coil</keyword>